<dbReference type="Proteomes" id="UP001589710">
    <property type="component" value="Unassembled WGS sequence"/>
</dbReference>
<evidence type="ECO:0000313" key="3">
    <source>
        <dbReference type="Proteomes" id="UP001589710"/>
    </source>
</evidence>
<dbReference type="EMBL" id="JBHMCG010000120">
    <property type="protein sequence ID" value="MFB9576130.1"/>
    <property type="molecule type" value="Genomic_DNA"/>
</dbReference>
<evidence type="ECO:0000256" key="1">
    <source>
        <dbReference type="SAM" id="MobiDB-lite"/>
    </source>
</evidence>
<keyword evidence="3" id="KW-1185">Reference proteome</keyword>
<sequence>MTAAPRRLALARPVRAVKVYSRPTTGAWVPTFERVEPDFEPLPEGSVPFCDLARTAEPEPAAEHEEALLRGVMREPAAEKVLTRRPVRPGRGARPLVALDRYGRPHEAGIAAPRGAGL</sequence>
<dbReference type="RefSeq" id="WP_345520106.1">
    <property type="nucleotide sequence ID" value="NZ_BAAAXD010000056.1"/>
</dbReference>
<proteinExistence type="predicted"/>
<accession>A0ABV5RE53</accession>
<protein>
    <submittedName>
        <fullName evidence="2">Uncharacterized protein</fullName>
    </submittedName>
</protein>
<comment type="caution">
    <text evidence="2">The sequence shown here is derived from an EMBL/GenBank/DDBJ whole genome shotgun (WGS) entry which is preliminary data.</text>
</comment>
<organism evidence="2 3">
    <name type="scientific">Streptomyces yanii</name>
    <dbReference type="NCBI Taxonomy" id="78510"/>
    <lineage>
        <taxon>Bacteria</taxon>
        <taxon>Bacillati</taxon>
        <taxon>Actinomycetota</taxon>
        <taxon>Actinomycetes</taxon>
        <taxon>Kitasatosporales</taxon>
        <taxon>Streptomycetaceae</taxon>
        <taxon>Streptomyces</taxon>
    </lineage>
</organism>
<feature type="region of interest" description="Disordered" evidence="1">
    <location>
        <begin position="79"/>
        <end position="118"/>
    </location>
</feature>
<evidence type="ECO:0000313" key="2">
    <source>
        <dbReference type="EMBL" id="MFB9576130.1"/>
    </source>
</evidence>
<name>A0ABV5RE53_9ACTN</name>
<reference evidence="2 3" key="1">
    <citation type="submission" date="2024-09" db="EMBL/GenBank/DDBJ databases">
        <authorList>
            <person name="Sun Q."/>
            <person name="Mori K."/>
        </authorList>
    </citation>
    <scope>NUCLEOTIDE SEQUENCE [LARGE SCALE GENOMIC DNA]</scope>
    <source>
        <strain evidence="2 3">JCM 3331</strain>
    </source>
</reference>
<gene>
    <name evidence="2" type="ORF">ACFFTL_28545</name>
</gene>